<dbReference type="InterPro" id="IPR012678">
    <property type="entry name" value="Ribosomal_uL23/eL15/eS24_sf"/>
</dbReference>
<evidence type="ECO:0000256" key="1">
    <source>
        <dbReference type="ARBA" id="ARBA00006700"/>
    </source>
</evidence>
<dbReference type="InterPro" id="IPR013025">
    <property type="entry name" value="Ribosomal_uL23-like"/>
</dbReference>
<dbReference type="EMBL" id="CAMPGE010024181">
    <property type="protein sequence ID" value="CAI2382040.1"/>
    <property type="molecule type" value="Genomic_DNA"/>
</dbReference>
<dbReference type="PANTHER" id="PTHR12059:SF5">
    <property type="entry name" value="LARGE RIBOSOMAL SUBUNIT PROTEIN UL23M"/>
    <property type="match status" value="1"/>
</dbReference>
<dbReference type="SUPFAM" id="SSF54189">
    <property type="entry name" value="Ribosomal proteins S24e, L23 and L15e"/>
    <property type="match status" value="1"/>
</dbReference>
<organism evidence="5 6">
    <name type="scientific">Euplotes crassus</name>
    <dbReference type="NCBI Taxonomy" id="5936"/>
    <lineage>
        <taxon>Eukaryota</taxon>
        <taxon>Sar</taxon>
        <taxon>Alveolata</taxon>
        <taxon>Ciliophora</taxon>
        <taxon>Intramacronucleata</taxon>
        <taxon>Spirotrichea</taxon>
        <taxon>Hypotrichia</taxon>
        <taxon>Euplotida</taxon>
        <taxon>Euplotidae</taxon>
        <taxon>Moneuplotes</taxon>
    </lineage>
</organism>
<proteinExistence type="inferred from homology"/>
<dbReference type="Gene3D" id="3.30.70.330">
    <property type="match status" value="1"/>
</dbReference>
<evidence type="ECO:0000256" key="3">
    <source>
        <dbReference type="ARBA" id="ARBA00023274"/>
    </source>
</evidence>
<comment type="similarity">
    <text evidence="1">Belongs to the universal ribosomal protein uL23 family.</text>
</comment>
<reference evidence="5" key="1">
    <citation type="submission" date="2023-07" db="EMBL/GenBank/DDBJ databases">
        <authorList>
            <consortium name="AG Swart"/>
            <person name="Singh M."/>
            <person name="Singh A."/>
            <person name="Seah K."/>
            <person name="Emmerich C."/>
        </authorList>
    </citation>
    <scope>NUCLEOTIDE SEQUENCE</scope>
    <source>
        <strain evidence="5">DP1</strain>
    </source>
</reference>
<evidence type="ECO:0000256" key="2">
    <source>
        <dbReference type="ARBA" id="ARBA00022980"/>
    </source>
</evidence>
<dbReference type="InterPro" id="IPR012677">
    <property type="entry name" value="Nucleotide-bd_a/b_plait_sf"/>
</dbReference>
<dbReference type="GO" id="GO:0032543">
    <property type="term" value="P:mitochondrial translation"/>
    <property type="evidence" value="ECO:0007669"/>
    <property type="project" value="TreeGrafter"/>
</dbReference>
<keyword evidence="2" id="KW-0689">Ribosomal protein</keyword>
<dbReference type="Proteomes" id="UP001295684">
    <property type="component" value="Unassembled WGS sequence"/>
</dbReference>
<evidence type="ECO:0000313" key="6">
    <source>
        <dbReference type="Proteomes" id="UP001295684"/>
    </source>
</evidence>
<dbReference type="GO" id="GO:0005762">
    <property type="term" value="C:mitochondrial large ribosomal subunit"/>
    <property type="evidence" value="ECO:0007669"/>
    <property type="project" value="TreeGrafter"/>
</dbReference>
<protein>
    <recommendedName>
        <fullName evidence="4">Large ribosomal subunit protein uL23m</fullName>
    </recommendedName>
</protein>
<keyword evidence="3" id="KW-0687">Ribonucleoprotein</keyword>
<comment type="caution">
    <text evidence="5">The sequence shown here is derived from an EMBL/GenBank/DDBJ whole genome shotgun (WGS) entry which is preliminary data.</text>
</comment>
<dbReference type="AlphaFoldDB" id="A0AAD2D6X4"/>
<evidence type="ECO:0000313" key="5">
    <source>
        <dbReference type="EMBL" id="CAI2382040.1"/>
    </source>
</evidence>
<evidence type="ECO:0000256" key="4">
    <source>
        <dbReference type="ARBA" id="ARBA00039977"/>
    </source>
</evidence>
<keyword evidence="6" id="KW-1185">Reference proteome</keyword>
<sequence length="175" mass="20932">MATKRFGYHMDHLHFHVKNSRKMNYLRHKDYGQFSTPKSHNGACVQELINNHKHKLDYEKYLNPKGLKPTITNNFPKMGTEHDFVSHQMLLYKSFKPYKRNVASFRCSPFMTKPEIKQYLMKIYGLNVIKVHTVNKQGRIVKNHQNNTRWRKKDWKKAIVEFDFDVEPSLAKHDL</sequence>
<accession>A0AAD2D6X4</accession>
<dbReference type="GO" id="GO:0003735">
    <property type="term" value="F:structural constituent of ribosome"/>
    <property type="evidence" value="ECO:0007669"/>
    <property type="project" value="InterPro"/>
</dbReference>
<dbReference type="Pfam" id="PF00276">
    <property type="entry name" value="Ribosomal_L23"/>
    <property type="match status" value="1"/>
</dbReference>
<dbReference type="PANTHER" id="PTHR12059">
    <property type="entry name" value="RIBOSOMAL PROTEIN L23-RELATED"/>
    <property type="match status" value="1"/>
</dbReference>
<gene>
    <name evidence="5" type="ORF">ECRASSUSDP1_LOCUS23507</name>
</gene>
<name>A0AAD2D6X4_EUPCR</name>